<dbReference type="AlphaFoldDB" id="A0AAE0YAH5"/>
<reference evidence="1" key="1">
    <citation type="journal article" date="2023" name="G3 (Bethesda)">
        <title>A reference genome for the long-term kleptoplast-retaining sea slug Elysia crispata morphotype clarki.</title>
        <authorList>
            <person name="Eastman K.E."/>
            <person name="Pendleton A.L."/>
            <person name="Shaikh M.A."/>
            <person name="Suttiyut T."/>
            <person name="Ogas R."/>
            <person name="Tomko P."/>
            <person name="Gavelis G."/>
            <person name="Widhalm J.R."/>
            <person name="Wisecaver J.H."/>
        </authorList>
    </citation>
    <scope>NUCLEOTIDE SEQUENCE</scope>
    <source>
        <strain evidence="1">ECLA1</strain>
    </source>
</reference>
<organism evidence="1 2">
    <name type="scientific">Elysia crispata</name>
    <name type="common">lettuce slug</name>
    <dbReference type="NCBI Taxonomy" id="231223"/>
    <lineage>
        <taxon>Eukaryota</taxon>
        <taxon>Metazoa</taxon>
        <taxon>Spiralia</taxon>
        <taxon>Lophotrochozoa</taxon>
        <taxon>Mollusca</taxon>
        <taxon>Gastropoda</taxon>
        <taxon>Heterobranchia</taxon>
        <taxon>Euthyneura</taxon>
        <taxon>Panpulmonata</taxon>
        <taxon>Sacoglossa</taxon>
        <taxon>Placobranchoidea</taxon>
        <taxon>Plakobranchidae</taxon>
        <taxon>Elysia</taxon>
    </lineage>
</organism>
<evidence type="ECO:0000313" key="1">
    <source>
        <dbReference type="EMBL" id="KAK3738334.1"/>
    </source>
</evidence>
<keyword evidence="2" id="KW-1185">Reference proteome</keyword>
<dbReference type="Proteomes" id="UP001283361">
    <property type="component" value="Unassembled WGS sequence"/>
</dbReference>
<proteinExistence type="predicted"/>
<dbReference type="EMBL" id="JAWDGP010006599">
    <property type="protein sequence ID" value="KAK3738334.1"/>
    <property type="molecule type" value="Genomic_DNA"/>
</dbReference>
<evidence type="ECO:0000313" key="2">
    <source>
        <dbReference type="Proteomes" id="UP001283361"/>
    </source>
</evidence>
<comment type="caution">
    <text evidence="1">The sequence shown here is derived from an EMBL/GenBank/DDBJ whole genome shotgun (WGS) entry which is preliminary data.</text>
</comment>
<protein>
    <submittedName>
        <fullName evidence="1">Uncharacterized protein</fullName>
    </submittedName>
</protein>
<sequence>MYALLPRLASYFYLDKTVVQLPGEEALETQNGSERVANTRPLLPFHLRLLDEVGVPSYQLYSARCLMQASFISSRKQRFYAMRVGSNIIVN</sequence>
<name>A0AAE0YAH5_9GAST</name>
<accession>A0AAE0YAH5</accession>
<gene>
    <name evidence="1" type="ORF">RRG08_039741</name>
</gene>